<name>A0ABW2V183_9BACL</name>
<evidence type="ECO:0000313" key="3">
    <source>
        <dbReference type="Proteomes" id="UP001596528"/>
    </source>
</evidence>
<sequence>MLDDTDRYLRITKKIDRMPVSLVALIPVAAFKEDSNRVRNMTVLISLLALVVRGGRGRPPVRDGEVRPAAVRGERA</sequence>
<reference evidence="3" key="1">
    <citation type="journal article" date="2019" name="Int. J. Syst. Evol. Microbiol.">
        <title>The Global Catalogue of Microorganisms (GCM) 10K type strain sequencing project: providing services to taxonomists for standard genome sequencing and annotation.</title>
        <authorList>
            <consortium name="The Broad Institute Genomics Platform"/>
            <consortium name="The Broad Institute Genome Sequencing Center for Infectious Disease"/>
            <person name="Wu L."/>
            <person name="Ma J."/>
        </authorList>
    </citation>
    <scope>NUCLEOTIDE SEQUENCE [LARGE SCALE GENOMIC DNA]</scope>
    <source>
        <strain evidence="3">JCM 18657</strain>
    </source>
</reference>
<comment type="caution">
    <text evidence="2">The sequence shown here is derived from an EMBL/GenBank/DDBJ whole genome shotgun (WGS) entry which is preliminary data.</text>
</comment>
<protein>
    <submittedName>
        <fullName evidence="2">Uncharacterized protein</fullName>
    </submittedName>
</protein>
<evidence type="ECO:0000256" key="1">
    <source>
        <dbReference type="SAM" id="MobiDB-lite"/>
    </source>
</evidence>
<feature type="region of interest" description="Disordered" evidence="1">
    <location>
        <begin position="56"/>
        <end position="76"/>
    </location>
</feature>
<feature type="compositionally biased region" description="Basic and acidic residues" evidence="1">
    <location>
        <begin position="60"/>
        <end position="76"/>
    </location>
</feature>
<accession>A0ABW2V183</accession>
<proteinExistence type="predicted"/>
<dbReference type="RefSeq" id="WP_138788214.1">
    <property type="nucleotide sequence ID" value="NZ_JBHTGQ010000018.1"/>
</dbReference>
<gene>
    <name evidence="2" type="ORF">ACFQWB_08225</name>
</gene>
<organism evidence="2 3">
    <name type="scientific">Paenibacillus thermoaerophilus</name>
    <dbReference type="NCBI Taxonomy" id="1215385"/>
    <lineage>
        <taxon>Bacteria</taxon>
        <taxon>Bacillati</taxon>
        <taxon>Bacillota</taxon>
        <taxon>Bacilli</taxon>
        <taxon>Bacillales</taxon>
        <taxon>Paenibacillaceae</taxon>
        <taxon>Paenibacillus</taxon>
    </lineage>
</organism>
<evidence type="ECO:0000313" key="2">
    <source>
        <dbReference type="EMBL" id="MFC7749926.1"/>
    </source>
</evidence>
<dbReference type="EMBL" id="JBHTGQ010000018">
    <property type="protein sequence ID" value="MFC7749926.1"/>
    <property type="molecule type" value="Genomic_DNA"/>
</dbReference>
<dbReference type="Proteomes" id="UP001596528">
    <property type="component" value="Unassembled WGS sequence"/>
</dbReference>
<keyword evidence="3" id="KW-1185">Reference proteome</keyword>